<evidence type="ECO:0008006" key="3">
    <source>
        <dbReference type="Google" id="ProtNLM"/>
    </source>
</evidence>
<accession>A0AAD5VMF2</accession>
<organism evidence="1 2">
    <name type="scientific">Leucocoprinus birnbaumii</name>
    <dbReference type="NCBI Taxonomy" id="56174"/>
    <lineage>
        <taxon>Eukaryota</taxon>
        <taxon>Fungi</taxon>
        <taxon>Dikarya</taxon>
        <taxon>Basidiomycota</taxon>
        <taxon>Agaricomycotina</taxon>
        <taxon>Agaricomycetes</taxon>
        <taxon>Agaricomycetidae</taxon>
        <taxon>Agaricales</taxon>
        <taxon>Agaricineae</taxon>
        <taxon>Agaricaceae</taxon>
        <taxon>Leucocoprinus</taxon>
    </lineage>
</organism>
<proteinExistence type="predicted"/>
<gene>
    <name evidence="1" type="ORF">NP233_g8357</name>
</gene>
<dbReference type="AlphaFoldDB" id="A0AAD5VMF2"/>
<dbReference type="EMBL" id="JANIEX010000671">
    <property type="protein sequence ID" value="KAJ3564337.1"/>
    <property type="molecule type" value="Genomic_DNA"/>
</dbReference>
<reference evidence="1" key="1">
    <citation type="submission" date="2022-07" db="EMBL/GenBank/DDBJ databases">
        <title>Genome Sequence of Leucocoprinus birnbaumii.</title>
        <authorList>
            <person name="Buettner E."/>
        </authorList>
    </citation>
    <scope>NUCLEOTIDE SEQUENCE</scope>
    <source>
        <strain evidence="1">VT141</strain>
    </source>
</reference>
<dbReference type="Gene3D" id="1.20.1280.50">
    <property type="match status" value="1"/>
</dbReference>
<dbReference type="Proteomes" id="UP001213000">
    <property type="component" value="Unassembled WGS sequence"/>
</dbReference>
<sequence length="459" mass="52488">MSPQIERCKDPLISATGSIEERAKWRLDELAPEILVEIFSHCPIAFPRIDLLAPPLTLAVVCKTWYHLVMNTPSLWSSFEIVLEGTSSSPSEQDEIQRKLSLWLRRSRQKPLSIRIIQETVSQDSLDMRAMELIEILLPHASRWQYFDFRGPTGGLAPFQEDINKPHLRSLKSISLQVHERSRNQHFDLSRFNIPWSQLSILDLRFSHQNVNSLDKCYEILSETKNLESCILNAECIFTPSLHTGELKLPSINSLKLIIQGNDPVEDATSKFLEFLHRLCLPRLRAFTLEWLVNTTKDGNESQWRTSHTQLVNFLHSSGNSLQHLELAYLPLLDHEIIRCLDGLSGLKSFGLKFALADQLSDPITDTLLQHLSLNPSTRGFWRGQRKLCCPGLKSLKLQCSGDSLSQTELLHLLGTRVDRGLKEFELFTLKSMSRGFRDRIAIWKGEGLDFKASELTIR</sequence>
<keyword evidence="2" id="KW-1185">Reference proteome</keyword>
<name>A0AAD5VMF2_9AGAR</name>
<dbReference type="InterPro" id="IPR036047">
    <property type="entry name" value="F-box-like_dom_sf"/>
</dbReference>
<evidence type="ECO:0000313" key="1">
    <source>
        <dbReference type="EMBL" id="KAJ3564337.1"/>
    </source>
</evidence>
<dbReference type="SUPFAM" id="SSF81383">
    <property type="entry name" value="F-box domain"/>
    <property type="match status" value="1"/>
</dbReference>
<comment type="caution">
    <text evidence="1">The sequence shown here is derived from an EMBL/GenBank/DDBJ whole genome shotgun (WGS) entry which is preliminary data.</text>
</comment>
<protein>
    <recommendedName>
        <fullName evidence="3">F-box domain-containing protein</fullName>
    </recommendedName>
</protein>
<evidence type="ECO:0000313" key="2">
    <source>
        <dbReference type="Proteomes" id="UP001213000"/>
    </source>
</evidence>